<keyword evidence="2" id="KW-0732">Signal</keyword>
<protein>
    <submittedName>
        <fullName evidence="4">Cell surface receptor IPT/TIG domain-containing protein</fullName>
    </submittedName>
</protein>
<reference evidence="4 5" key="1">
    <citation type="journal article" date="2018" name="Genome Biol. Evol.">
        <title>Multiple Roots of Fruiting Body Formation in Amoebozoa.</title>
        <authorList>
            <person name="Hillmann F."/>
            <person name="Forbes G."/>
            <person name="Novohradska S."/>
            <person name="Ferling I."/>
            <person name="Riege K."/>
            <person name="Groth M."/>
            <person name="Westermann M."/>
            <person name="Marz M."/>
            <person name="Spaller T."/>
            <person name="Winckler T."/>
            <person name="Schaap P."/>
            <person name="Glockner G."/>
        </authorList>
    </citation>
    <scope>NUCLEOTIDE SEQUENCE [LARGE SCALE GENOMIC DNA]</scope>
    <source>
        <strain evidence="4 5">Jena</strain>
    </source>
</reference>
<sequence length="853" mass="92109">MRVTILLLFVSFFLGFVESGRPQIIGAGFSVTQPSTTTTDTRIILADGEQLQNPFNVLFNDIPCTNIQRDTMNQISSFCNVDQQYSIRKLTISNQNVSITVEVKSINVGSCSHLTSDGKVIDLSLITSDDKEYIETTTPDGYDIVWNPCGELDFLPGASMIKRSNVSEHTDVLLRTDKAIWRDNVYQDSTDVDTLVTVQCSDEEPRLVSTISSNPEFANGNHTIPVGRYTFTLYMRCTCTRPRLMGIQLSDTFVAEDGSYYMYVSGEDFAEDSEISLYVGEYDANPQFITRDKVMATLPSICMYPALIILNVDGKPSRNALLMGHHNLPIPKITSIDAPPTFGGTITVMGRWIQTAPVSVTIGDRACNNIKLIDSKTFTCMVEAGTGSNISVSAIFSNGITTGSFSYLPPSINSLGYGNTAGSRIEINGTNFGRNASAISVKFGDNEYCSSVQLLEDHFRISCLAPAGSGSNIKITLDVSGQSTISNFTYMAPIVSRIDSPAMAGDEIFIYGDNFGIVDEDVSVVIGSKRCQRIIVNNHTSIQCLAPPGINKGITVDVTVKGISGSAQDAFSYQPPQITSTVMDGSYLLVVSGSNLGSHEQEVRMTINGVPCINMRVIVPYAKFTCQAAEGHGSVEGMWYVGNQQCNTTVYYSEDSLSSVPSNEEMKRNLGYGISSYSPPHIILVSSPPTLGGRIIIQGNNLGNNEDGITIMANNASCTSVQVIHAGSSVACTVTAGTGLGSMTIKVGNLQSTGTFLYRAPTIQKASITGRDIIISGNNFGDDITKMNVKVADQDYDDITLLAPHKRISVKISSFAQPNDNNNKKTYSLPISLSVGDQTAFFTSAIVGHDTST</sequence>
<dbReference type="OrthoDB" id="20492at2759"/>
<accession>A0A2P6N889</accession>
<evidence type="ECO:0000256" key="1">
    <source>
        <dbReference type="ARBA" id="ARBA00023180"/>
    </source>
</evidence>
<dbReference type="InterPro" id="IPR002909">
    <property type="entry name" value="IPT_dom"/>
</dbReference>
<dbReference type="CDD" id="cd00603">
    <property type="entry name" value="IPT_PCSR"/>
    <property type="match status" value="2"/>
</dbReference>
<dbReference type="CDD" id="cd00102">
    <property type="entry name" value="IPT"/>
    <property type="match status" value="1"/>
</dbReference>
<dbReference type="AlphaFoldDB" id="A0A2P6N889"/>
<proteinExistence type="predicted"/>
<comment type="caution">
    <text evidence="4">The sequence shown here is derived from an EMBL/GenBank/DDBJ whole genome shotgun (WGS) entry which is preliminary data.</text>
</comment>
<evidence type="ECO:0000313" key="4">
    <source>
        <dbReference type="EMBL" id="PRP80163.1"/>
    </source>
</evidence>
<evidence type="ECO:0000259" key="3">
    <source>
        <dbReference type="SMART" id="SM00429"/>
    </source>
</evidence>
<keyword evidence="4" id="KW-0675">Receptor</keyword>
<dbReference type="SMART" id="SM00429">
    <property type="entry name" value="IPT"/>
    <property type="match status" value="3"/>
</dbReference>
<dbReference type="FunCoup" id="A0A2P6N889">
    <property type="interactions" value="5"/>
</dbReference>
<feature type="signal peptide" evidence="2">
    <location>
        <begin position="1"/>
        <end position="19"/>
    </location>
</feature>
<keyword evidence="5" id="KW-1185">Reference proteome</keyword>
<feature type="domain" description="IPT/TIG" evidence="3">
    <location>
        <begin position="409"/>
        <end position="491"/>
    </location>
</feature>
<organism evidence="4 5">
    <name type="scientific">Planoprotostelium fungivorum</name>
    <dbReference type="NCBI Taxonomy" id="1890364"/>
    <lineage>
        <taxon>Eukaryota</taxon>
        <taxon>Amoebozoa</taxon>
        <taxon>Evosea</taxon>
        <taxon>Variosea</taxon>
        <taxon>Cavosteliida</taxon>
        <taxon>Cavosteliaceae</taxon>
        <taxon>Planoprotostelium</taxon>
    </lineage>
</organism>
<dbReference type="Pfam" id="PF01833">
    <property type="entry name" value="TIG"/>
    <property type="match status" value="4"/>
</dbReference>
<dbReference type="InterPro" id="IPR052014">
    <property type="entry name" value="Dictyostelium_Tiger"/>
</dbReference>
<dbReference type="Proteomes" id="UP000241769">
    <property type="component" value="Unassembled WGS sequence"/>
</dbReference>
<gene>
    <name evidence="4" type="ORF">PROFUN_12121</name>
</gene>
<dbReference type="EMBL" id="MDYQ01000159">
    <property type="protein sequence ID" value="PRP80163.1"/>
    <property type="molecule type" value="Genomic_DNA"/>
</dbReference>
<name>A0A2P6N889_9EUKA</name>
<keyword evidence="1" id="KW-0325">Glycoprotein</keyword>
<dbReference type="Gene3D" id="2.60.40.10">
    <property type="entry name" value="Immunoglobulins"/>
    <property type="match status" value="3"/>
</dbReference>
<feature type="chain" id="PRO_5015121164" evidence="2">
    <location>
        <begin position="20"/>
        <end position="853"/>
    </location>
</feature>
<evidence type="ECO:0000313" key="5">
    <source>
        <dbReference type="Proteomes" id="UP000241769"/>
    </source>
</evidence>
<feature type="domain" description="IPT/TIG" evidence="3">
    <location>
        <begin position="679"/>
        <end position="759"/>
    </location>
</feature>
<dbReference type="SUPFAM" id="SSF81296">
    <property type="entry name" value="E set domains"/>
    <property type="match status" value="3"/>
</dbReference>
<dbReference type="InterPro" id="IPR013783">
    <property type="entry name" value="Ig-like_fold"/>
</dbReference>
<feature type="domain" description="IPT/TIG" evidence="3">
    <location>
        <begin position="492"/>
        <end position="574"/>
    </location>
</feature>
<dbReference type="PANTHER" id="PTHR31341">
    <property type="entry name" value="IPT/TIG DOMAIN-CONTAINING PROTEIN-RELATED-RELATED"/>
    <property type="match status" value="1"/>
</dbReference>
<dbReference type="InterPro" id="IPR014756">
    <property type="entry name" value="Ig_E-set"/>
</dbReference>
<evidence type="ECO:0000256" key="2">
    <source>
        <dbReference type="SAM" id="SignalP"/>
    </source>
</evidence>
<dbReference type="InParanoid" id="A0A2P6N889"/>